<proteinExistence type="predicted"/>
<name>A0A2N0ZGZ6_9BACI</name>
<keyword evidence="2" id="KW-1185">Reference proteome</keyword>
<gene>
    <name evidence="1" type="ORF">CWS20_11890</name>
</gene>
<reference evidence="1 2" key="1">
    <citation type="journal article" date="2010" name="Int. J. Syst. Evol. Microbiol.">
        <title>Bacillus horneckiae sp. nov., isolated from a spacecraft-assembly clean room.</title>
        <authorList>
            <person name="Vaishampayan P."/>
            <person name="Probst A."/>
            <person name="Krishnamurthi S."/>
            <person name="Ghosh S."/>
            <person name="Osman S."/>
            <person name="McDowall A."/>
            <person name="Ruckmani A."/>
            <person name="Mayilraj S."/>
            <person name="Venkateswaran K."/>
        </authorList>
    </citation>
    <scope>NUCLEOTIDE SEQUENCE [LARGE SCALE GENOMIC DNA]</scope>
    <source>
        <strain evidence="2">1PO1SC</strain>
    </source>
</reference>
<protein>
    <submittedName>
        <fullName evidence="1">Uncharacterized protein</fullName>
    </submittedName>
</protein>
<evidence type="ECO:0000313" key="1">
    <source>
        <dbReference type="EMBL" id="PKG28781.1"/>
    </source>
</evidence>
<dbReference type="EMBL" id="PISD01000024">
    <property type="protein sequence ID" value="PKG28781.1"/>
    <property type="molecule type" value="Genomic_DNA"/>
</dbReference>
<dbReference type="AlphaFoldDB" id="A0A2N0ZGZ6"/>
<evidence type="ECO:0000313" key="2">
    <source>
        <dbReference type="Proteomes" id="UP000233343"/>
    </source>
</evidence>
<dbReference type="RefSeq" id="WP_066192260.1">
    <property type="nucleotide sequence ID" value="NZ_JARMMB010000052.1"/>
</dbReference>
<accession>A0A2N0ZGZ6</accession>
<dbReference type="Proteomes" id="UP000233343">
    <property type="component" value="Unassembled WGS sequence"/>
</dbReference>
<organism evidence="1 2">
    <name type="scientific">Cytobacillus horneckiae</name>
    <dbReference type="NCBI Taxonomy" id="549687"/>
    <lineage>
        <taxon>Bacteria</taxon>
        <taxon>Bacillati</taxon>
        <taxon>Bacillota</taxon>
        <taxon>Bacilli</taxon>
        <taxon>Bacillales</taxon>
        <taxon>Bacillaceae</taxon>
        <taxon>Cytobacillus</taxon>
    </lineage>
</organism>
<sequence>MKLNFNTRDLEKAIKKEAEKAIRQGKANITTTRECPFCNKPVDIKVSDKPVRCPHCRKEIKVNLDIGFNK</sequence>
<comment type="caution">
    <text evidence="1">The sequence shown here is derived from an EMBL/GenBank/DDBJ whole genome shotgun (WGS) entry which is preliminary data.</text>
</comment>